<dbReference type="GO" id="GO:0000266">
    <property type="term" value="P:mitochondrial fission"/>
    <property type="evidence" value="ECO:0007669"/>
    <property type="project" value="UniProtKB-UniRule"/>
</dbReference>
<evidence type="ECO:0000256" key="2">
    <source>
        <dbReference type="ARBA" id="ARBA00022692"/>
    </source>
</evidence>
<reference evidence="12" key="3">
    <citation type="submission" date="2022-06" db="UniProtKB">
        <authorList>
            <consortium name="EnsemblMetazoa"/>
        </authorList>
    </citation>
    <scope>IDENTIFICATION</scope>
</reference>
<dbReference type="OrthoDB" id="5986838at2759"/>
<dbReference type="GO" id="GO:0090314">
    <property type="term" value="P:positive regulation of protein targeting to membrane"/>
    <property type="evidence" value="ECO:0007669"/>
    <property type="project" value="UniProtKB-UniRule"/>
</dbReference>
<keyword evidence="8 9" id="KW-0576">Peroxisome</keyword>
<evidence type="ECO:0000256" key="4">
    <source>
        <dbReference type="ARBA" id="ARBA00022989"/>
    </source>
</evidence>
<dbReference type="PANTHER" id="PTHR16501">
    <property type="entry name" value="TRANSPORT AND GOLGI ORGANIZATION PROTEIN 11"/>
    <property type="match status" value="1"/>
</dbReference>
<keyword evidence="2 9" id="KW-0812">Transmembrane</keyword>
<dbReference type="GO" id="GO:0005777">
    <property type="term" value="C:peroxisome"/>
    <property type="evidence" value="ECO:0007669"/>
    <property type="project" value="UniProtKB-SubCell"/>
</dbReference>
<dbReference type="Proteomes" id="UP000070412">
    <property type="component" value="Unassembled WGS sequence"/>
</dbReference>
<reference evidence="13" key="1">
    <citation type="journal article" date="2020" name="PLoS Negl. Trop. Dis.">
        <title>High-quality nuclear genome for Sarcoptes scabiei-A critical resource for a neglected parasite.</title>
        <authorList>
            <person name="Korhonen P.K."/>
            <person name="Gasser R.B."/>
            <person name="Ma G."/>
            <person name="Wang T."/>
            <person name="Stroehlein A.J."/>
            <person name="Young N.D."/>
            <person name="Ang C.S."/>
            <person name="Fernando D.D."/>
            <person name="Lu H.C."/>
            <person name="Taylor S."/>
            <person name="Reynolds S.L."/>
            <person name="Mofiz E."/>
            <person name="Najaraj S.H."/>
            <person name="Gowda H."/>
            <person name="Madugundu A."/>
            <person name="Renuse S."/>
            <person name="Holt D."/>
            <person name="Pandey A."/>
            <person name="Papenfuss A.T."/>
            <person name="Fischer K."/>
        </authorList>
    </citation>
    <scope>NUCLEOTIDE SEQUENCE [LARGE SCALE GENOMIC DNA]</scope>
</reference>
<keyword evidence="3 9" id="KW-1000">Mitochondrion outer membrane</keyword>
<feature type="domain" description="Mff-like" evidence="10">
    <location>
        <begin position="127"/>
        <end position="211"/>
    </location>
</feature>
<evidence type="ECO:0000256" key="7">
    <source>
        <dbReference type="ARBA" id="ARBA00023136"/>
    </source>
</evidence>
<evidence type="ECO:0000256" key="1">
    <source>
        <dbReference type="ARBA" id="ARBA00009806"/>
    </source>
</evidence>
<dbReference type="GO" id="GO:0006626">
    <property type="term" value="P:protein targeting to mitochondrion"/>
    <property type="evidence" value="ECO:0007669"/>
    <property type="project" value="TreeGrafter"/>
</dbReference>
<feature type="transmembrane region" description="Helical" evidence="9">
    <location>
        <begin position="191"/>
        <end position="210"/>
    </location>
</feature>
<dbReference type="InterPro" id="IPR008518">
    <property type="entry name" value="Mff/Tango-11"/>
</dbReference>
<evidence type="ECO:0000256" key="5">
    <source>
        <dbReference type="ARBA" id="ARBA00023054"/>
    </source>
</evidence>
<evidence type="ECO:0000256" key="6">
    <source>
        <dbReference type="ARBA" id="ARBA00023128"/>
    </source>
</evidence>
<keyword evidence="7 9" id="KW-0472">Membrane</keyword>
<proteinExistence type="inferred from homology"/>
<gene>
    <name evidence="11" type="ORF">SSS_2870</name>
</gene>
<dbReference type="PANTHER" id="PTHR16501:SF6">
    <property type="entry name" value="TRANSPORT AND GOLGI ORGANIZATION PROTEIN 11"/>
    <property type="match status" value="1"/>
</dbReference>
<comment type="function">
    <text evidence="9">Plays a role in mitochondrial and peroxisomal fission. Promotes the recruitment and association of the fission mediator dynamin-related protein 1 (DNM1L) to the mitochondrial surface.</text>
</comment>
<evidence type="ECO:0000259" key="10">
    <source>
        <dbReference type="Pfam" id="PF05644"/>
    </source>
</evidence>
<dbReference type="InterPro" id="IPR039433">
    <property type="entry name" value="Mff-like_dom"/>
</dbReference>
<dbReference type="AlphaFoldDB" id="A0A834RCI9"/>
<evidence type="ECO:0000256" key="8">
    <source>
        <dbReference type="ARBA" id="ARBA00023140"/>
    </source>
</evidence>
<dbReference type="Pfam" id="PF05644">
    <property type="entry name" value="Miff"/>
    <property type="match status" value="2"/>
</dbReference>
<keyword evidence="6 9" id="KW-0496">Mitochondrion</keyword>
<dbReference type="EMBL" id="WVUK01000053">
    <property type="protein sequence ID" value="KAF7494440.1"/>
    <property type="molecule type" value="Genomic_DNA"/>
</dbReference>
<evidence type="ECO:0000313" key="13">
    <source>
        <dbReference type="Proteomes" id="UP000070412"/>
    </source>
</evidence>
<dbReference type="EnsemblMetazoa" id="SSS_2870s_mrna">
    <property type="protein sequence ID" value="KAF7494440.1"/>
    <property type="gene ID" value="SSS_2870"/>
</dbReference>
<reference evidence="11" key="2">
    <citation type="submission" date="2020-01" db="EMBL/GenBank/DDBJ databases">
        <authorList>
            <person name="Korhonen P.K.K."/>
            <person name="Guangxu M.G."/>
            <person name="Wang T.W."/>
            <person name="Stroehlein A.J.S."/>
            <person name="Young N.D."/>
            <person name="Ang C.-S.A."/>
            <person name="Fernando D.W.F."/>
            <person name="Lu H.L."/>
            <person name="Taylor S.T."/>
            <person name="Ehtesham M.E.M."/>
            <person name="Najaraj S.H.N."/>
            <person name="Harsha G.H.G."/>
            <person name="Madugundu A.M."/>
            <person name="Renuse S.R."/>
            <person name="Holt D.H."/>
            <person name="Pandey A.P."/>
            <person name="Papenfuss A.P."/>
            <person name="Gasser R.B.G."/>
            <person name="Fischer K.F."/>
        </authorList>
    </citation>
    <scope>NUCLEOTIDE SEQUENCE</scope>
    <source>
        <strain evidence="11">SSS_KF_BRIS2020</strain>
    </source>
</reference>
<protein>
    <recommendedName>
        <fullName evidence="9">Mitochondrial fission factor</fullName>
    </recommendedName>
</protein>
<evidence type="ECO:0000256" key="9">
    <source>
        <dbReference type="RuleBase" id="RU368040"/>
    </source>
</evidence>
<comment type="similarity">
    <text evidence="1 9">Belongs to the Tango11 family.</text>
</comment>
<dbReference type="OMA" id="FKTFMWL"/>
<evidence type="ECO:0000313" key="12">
    <source>
        <dbReference type="EnsemblMetazoa" id="KAF7494440.1"/>
    </source>
</evidence>
<evidence type="ECO:0000256" key="3">
    <source>
        <dbReference type="ARBA" id="ARBA00022787"/>
    </source>
</evidence>
<accession>A0A834RCI9</accession>
<sequence>MVEQPDYDHNFIFDINKQMAVPSKIKAFDDQDYTNVLDSTVLAISQDQPNMMQVPECIRVAGGDTHITTNRQPPIEMKLEDELFGKTNLETQFQLSTPPRTLRYQDTVPIFAEPIQKLDQVLTESLQTPNQSIDESFMRRNKPNESTIVESNDTELMSNPSMIQIRRRLLQLSNRIDALEMENYNRNKRDMIIFAIGAIILFFRGLNWFARE</sequence>
<name>A0A834RCI9_SARSC</name>
<keyword evidence="13" id="KW-1185">Reference proteome</keyword>
<dbReference type="GO" id="GO:0005741">
    <property type="term" value="C:mitochondrial outer membrane"/>
    <property type="evidence" value="ECO:0007669"/>
    <property type="project" value="UniProtKB-SubCell"/>
</dbReference>
<comment type="subcellular location">
    <subcellularLocation>
        <location evidence="9">Mitochondrion outer membrane</location>
        <topology evidence="9">Single-pass type IV membrane protein</topology>
    </subcellularLocation>
    <subcellularLocation>
        <location evidence="9">Peroxisome</location>
    </subcellularLocation>
</comment>
<organism evidence="11">
    <name type="scientific">Sarcoptes scabiei</name>
    <name type="common">Itch mite</name>
    <name type="synonym">Acarus scabiei</name>
    <dbReference type="NCBI Taxonomy" id="52283"/>
    <lineage>
        <taxon>Eukaryota</taxon>
        <taxon>Metazoa</taxon>
        <taxon>Ecdysozoa</taxon>
        <taxon>Arthropoda</taxon>
        <taxon>Chelicerata</taxon>
        <taxon>Arachnida</taxon>
        <taxon>Acari</taxon>
        <taxon>Acariformes</taxon>
        <taxon>Sarcoptiformes</taxon>
        <taxon>Astigmata</taxon>
        <taxon>Psoroptidia</taxon>
        <taxon>Sarcoptoidea</taxon>
        <taxon>Sarcoptidae</taxon>
        <taxon>Sarcoptinae</taxon>
        <taxon>Sarcoptes</taxon>
    </lineage>
</organism>
<keyword evidence="5" id="KW-0175">Coiled coil</keyword>
<dbReference type="GO" id="GO:0090141">
    <property type="term" value="P:positive regulation of mitochondrial fission"/>
    <property type="evidence" value="ECO:0007669"/>
    <property type="project" value="UniProtKB-UniRule"/>
</dbReference>
<evidence type="ECO:0000313" key="11">
    <source>
        <dbReference type="EMBL" id="KAF7494440.1"/>
    </source>
</evidence>
<keyword evidence="4 9" id="KW-1133">Transmembrane helix</keyword>
<feature type="domain" description="Mff-like" evidence="10">
    <location>
        <begin position="7"/>
        <end position="108"/>
    </location>
</feature>